<reference evidence="5" key="1">
    <citation type="journal article" date="2019" name="Int. J. Syst. Evol. Microbiol.">
        <title>The Global Catalogue of Microorganisms (GCM) 10K type strain sequencing project: providing services to taxonomists for standard genome sequencing and annotation.</title>
        <authorList>
            <consortium name="The Broad Institute Genomics Platform"/>
            <consortium name="The Broad Institute Genome Sequencing Center for Infectious Disease"/>
            <person name="Wu L."/>
            <person name="Ma J."/>
        </authorList>
    </citation>
    <scope>NUCLEOTIDE SEQUENCE [LARGE SCALE GENOMIC DNA]</scope>
    <source>
        <strain evidence="5">JCM 17441</strain>
    </source>
</reference>
<evidence type="ECO:0000256" key="3">
    <source>
        <dbReference type="PROSITE-ProRule" id="PRU00221"/>
    </source>
</evidence>
<evidence type="ECO:0000256" key="2">
    <source>
        <dbReference type="ARBA" id="ARBA00022737"/>
    </source>
</evidence>
<dbReference type="SUPFAM" id="SSF101898">
    <property type="entry name" value="NHL repeat"/>
    <property type="match status" value="1"/>
</dbReference>
<evidence type="ECO:0008006" key="6">
    <source>
        <dbReference type="Google" id="ProtNLM"/>
    </source>
</evidence>
<keyword evidence="2" id="KW-0677">Repeat</keyword>
<dbReference type="PRINTS" id="PR00320">
    <property type="entry name" value="GPROTEINBRPT"/>
</dbReference>
<dbReference type="PROSITE" id="PS50294">
    <property type="entry name" value="WD_REPEATS_REGION"/>
    <property type="match status" value="1"/>
</dbReference>
<dbReference type="Proteomes" id="UP001500620">
    <property type="component" value="Unassembled WGS sequence"/>
</dbReference>
<dbReference type="SUPFAM" id="SSF50978">
    <property type="entry name" value="WD40 repeat-like"/>
    <property type="match status" value="1"/>
</dbReference>
<dbReference type="InterPro" id="IPR001680">
    <property type="entry name" value="WD40_rpt"/>
</dbReference>
<feature type="repeat" description="WD" evidence="3">
    <location>
        <begin position="302"/>
        <end position="346"/>
    </location>
</feature>
<feature type="repeat" description="WD" evidence="3">
    <location>
        <begin position="912"/>
        <end position="951"/>
    </location>
</feature>
<sequence>MNPLAGDVGTLFGAAVDRLARQHPDLPDLLLALALAQGRGLPRVDGTWVTVAEAVSGRQPIDEEMVGRLLAAAAPYVMLDTEHRQAVYRLAHRAFVERFQDERADPGRHRRIVRALAAAAQARQPRPPRPYLVHHLADHAAIAQAWDDLPRWPWLLDHLDPDGLAGAVLRTAFGRLDLPPELAAVLAARHALCAAAPGDRAAIRAVARARMVPQPEFVATNPDALLPRFVVEDRLARYERSQTTDGVTIHESWVAGSRPLTVVHRARSARAGRPRRAGAQPSVSGGALRWARLQPNPLHVRLPAHAGPVRALAAVPVADGRMLLASGGDDGTVRLWNPATGQAVGDPLRRHEGPVLALAPVTLPGAPVLLASGGDDGTVRLWNPVTGQPAGASLIDRAGAVRHLAAVPLSDGQVLLAVGGNNRSIRLWNPATGLIVSRLDPPDRHGTPILGPVQSMTAVPMPEGRTVVAAFLAQPFRPDLQVHLWGPFRLEDPVSAALPGLSLTAKAAMVAAVPSADRPTLATVEETIDGDWPLRLHDLATRREQRATIAGSGGRRVERWAVLRVRDETLLAAVVERVVKLWAIQRGLFGLRVTPYGDPLTGHAGAVRDVVALAMPDGRSLIATAADDGTIRLWSPTPDRQEAAPPDNEWFSTSRGVDPALDVTSIAAGALPDGRPWLATGSRDEWFRLWDTERGTLARPPVESQVDRTTWFTGSATVAVVPMPDGSTLLAAGSGHVVRLVDPATGSSGPAAELGRIPWGRWSSSGPDNARLLGDARIAAFAPVVAMAVVLAPGQGTILAVAGGRTVQLWTPTAAGLRLRRLSVQAESDQDIRAVAFVRRSAGGALLAIATAGQLELREADTGSPLSVQPVSVAAMAAVPMPGGSTMLAVGEDDGAVRLWSPDTLLPVGGPMLTHRGRVRAIATSRGALVSGGDDQTLRWWDPVRGTEVRVLPLGLPISGLATWGSMVFVATGEGLLRLDLDEGGGAPS</sequence>
<dbReference type="PANTHER" id="PTHR44129">
    <property type="entry name" value="WD REPEAT-CONTAINING PROTEIN POP1"/>
    <property type="match status" value="1"/>
</dbReference>
<feature type="repeat" description="WD" evidence="3">
    <location>
        <begin position="600"/>
        <end position="635"/>
    </location>
</feature>
<evidence type="ECO:0000256" key="1">
    <source>
        <dbReference type="ARBA" id="ARBA00022574"/>
    </source>
</evidence>
<organism evidence="4 5">
    <name type="scientific">Dactylosporangium darangshiense</name>
    <dbReference type="NCBI Taxonomy" id="579108"/>
    <lineage>
        <taxon>Bacteria</taxon>
        <taxon>Bacillati</taxon>
        <taxon>Actinomycetota</taxon>
        <taxon>Actinomycetes</taxon>
        <taxon>Micromonosporales</taxon>
        <taxon>Micromonosporaceae</taxon>
        <taxon>Dactylosporangium</taxon>
    </lineage>
</organism>
<dbReference type="InterPro" id="IPR050349">
    <property type="entry name" value="WD_LIS1/nudF_dynein_reg"/>
</dbReference>
<gene>
    <name evidence="4" type="ORF">GCM10022255_086860</name>
</gene>
<dbReference type="Pfam" id="PF00400">
    <property type="entry name" value="WD40"/>
    <property type="match status" value="3"/>
</dbReference>
<proteinExistence type="predicted"/>
<protein>
    <recommendedName>
        <fullName evidence="6">WD40 repeat protein</fullName>
    </recommendedName>
</protein>
<name>A0ABP8DMW8_9ACTN</name>
<dbReference type="Gene3D" id="2.130.10.10">
    <property type="entry name" value="YVTN repeat-like/Quinoprotein amine dehydrogenase"/>
    <property type="match status" value="3"/>
</dbReference>
<dbReference type="InterPro" id="IPR020472">
    <property type="entry name" value="WD40_PAC1"/>
</dbReference>
<evidence type="ECO:0000313" key="4">
    <source>
        <dbReference type="EMBL" id="GAA4259980.1"/>
    </source>
</evidence>
<dbReference type="SMART" id="SM00320">
    <property type="entry name" value="WD40"/>
    <property type="match status" value="8"/>
</dbReference>
<evidence type="ECO:0000313" key="5">
    <source>
        <dbReference type="Proteomes" id="UP001500620"/>
    </source>
</evidence>
<dbReference type="InterPro" id="IPR036322">
    <property type="entry name" value="WD40_repeat_dom_sf"/>
</dbReference>
<feature type="repeat" description="WD" evidence="3">
    <location>
        <begin position="369"/>
        <end position="383"/>
    </location>
</feature>
<accession>A0ABP8DMW8</accession>
<dbReference type="InterPro" id="IPR015943">
    <property type="entry name" value="WD40/YVTN_repeat-like_dom_sf"/>
</dbReference>
<dbReference type="EMBL" id="BAABAT010000038">
    <property type="protein sequence ID" value="GAA4259980.1"/>
    <property type="molecule type" value="Genomic_DNA"/>
</dbReference>
<dbReference type="PROSITE" id="PS50082">
    <property type="entry name" value="WD_REPEATS_2"/>
    <property type="match status" value="4"/>
</dbReference>
<comment type="caution">
    <text evidence="4">The sequence shown here is derived from an EMBL/GenBank/DDBJ whole genome shotgun (WGS) entry which is preliminary data.</text>
</comment>
<dbReference type="RefSeq" id="WP_345136894.1">
    <property type="nucleotide sequence ID" value="NZ_BAABAT010000038.1"/>
</dbReference>
<keyword evidence="1 3" id="KW-0853">WD repeat</keyword>
<keyword evidence="5" id="KW-1185">Reference proteome</keyword>